<dbReference type="InterPro" id="IPR008278">
    <property type="entry name" value="4-PPantetheinyl_Trfase_dom"/>
</dbReference>
<dbReference type="RefSeq" id="WP_112717925.1">
    <property type="nucleotide sequence ID" value="NZ_LS483250.1"/>
</dbReference>
<name>A0A330LWB9_9GAMM</name>
<keyword evidence="4" id="KW-1185">Reference proteome</keyword>
<dbReference type="Pfam" id="PF01648">
    <property type="entry name" value="ACPS"/>
    <property type="match status" value="1"/>
</dbReference>
<evidence type="ECO:0000259" key="2">
    <source>
        <dbReference type="Pfam" id="PF01648"/>
    </source>
</evidence>
<feature type="domain" description="4'-phosphopantetheinyl transferase" evidence="2">
    <location>
        <begin position="148"/>
        <end position="229"/>
    </location>
</feature>
<keyword evidence="1" id="KW-0808">Transferase</keyword>
<dbReference type="GO" id="GO:0008897">
    <property type="term" value="F:holo-[acyl-carrier-protein] synthase activity"/>
    <property type="evidence" value="ECO:0007669"/>
    <property type="project" value="InterPro"/>
</dbReference>
<dbReference type="KEGG" id="mya:MORIYA_4080"/>
<dbReference type="Gene3D" id="3.90.470.20">
    <property type="entry name" value="4'-phosphopantetheinyl transferase domain"/>
    <property type="match status" value="1"/>
</dbReference>
<dbReference type="AlphaFoldDB" id="A0A330LWB9"/>
<reference evidence="4" key="1">
    <citation type="submission" date="2018-05" db="EMBL/GenBank/DDBJ databases">
        <authorList>
            <person name="Cea G.-C."/>
            <person name="William W."/>
        </authorList>
    </citation>
    <scope>NUCLEOTIDE SEQUENCE [LARGE SCALE GENOMIC DNA]</scope>
    <source>
        <strain evidence="4">DB21MT 5</strain>
    </source>
</reference>
<accession>A0A330LWB9</accession>
<evidence type="ECO:0000313" key="4">
    <source>
        <dbReference type="Proteomes" id="UP000250163"/>
    </source>
</evidence>
<gene>
    <name evidence="3" type="ORF">MORIYA_4080</name>
</gene>
<protein>
    <recommendedName>
        <fullName evidence="2">4'-phosphopantetheinyl transferase domain-containing protein</fullName>
    </recommendedName>
</protein>
<sequence>MPHTAAFFSQQLTFSSHSDFPVSADVGIDIYLFNSNNIASEQITELAAQYLHPQEQVIFAKRKQPQAKQEYLTSRVIIKTYASQCLGYNFDSLAVLFDDKDTCLKVYQHGEVIALHSCISHSHGQVLVALVPVKHAATQALTIKPLQLGVDLEWISTKRSLEKIAKHYYHSDELHACMGQVEAVAEEMGKAVHAKALYRIWTLKEALAKAIKQPIAKLLRDNVFEHCQQLHVHSGCYEAVEQAFDISIISNLEVTDNTSINTGSNTHVGTDIKVLTALFNHDLRSVK</sequence>
<dbReference type="EMBL" id="LS483250">
    <property type="protein sequence ID" value="SQD80532.1"/>
    <property type="molecule type" value="Genomic_DNA"/>
</dbReference>
<evidence type="ECO:0000256" key="1">
    <source>
        <dbReference type="ARBA" id="ARBA00022679"/>
    </source>
</evidence>
<organism evidence="3 4">
    <name type="scientific">Moritella yayanosii</name>
    <dbReference type="NCBI Taxonomy" id="69539"/>
    <lineage>
        <taxon>Bacteria</taxon>
        <taxon>Pseudomonadati</taxon>
        <taxon>Pseudomonadota</taxon>
        <taxon>Gammaproteobacteria</taxon>
        <taxon>Alteromonadales</taxon>
        <taxon>Moritellaceae</taxon>
        <taxon>Moritella</taxon>
    </lineage>
</organism>
<evidence type="ECO:0000313" key="3">
    <source>
        <dbReference type="EMBL" id="SQD80532.1"/>
    </source>
</evidence>
<dbReference type="SUPFAM" id="SSF56214">
    <property type="entry name" value="4'-phosphopantetheinyl transferase"/>
    <property type="match status" value="2"/>
</dbReference>
<dbReference type="OrthoDB" id="9808281at2"/>
<dbReference type="Proteomes" id="UP000250163">
    <property type="component" value="Chromosome MORIYA"/>
</dbReference>
<proteinExistence type="predicted"/>
<dbReference type="InterPro" id="IPR037143">
    <property type="entry name" value="4-PPantetheinyl_Trfase_dom_sf"/>
</dbReference>
<dbReference type="GO" id="GO:0000287">
    <property type="term" value="F:magnesium ion binding"/>
    <property type="evidence" value="ECO:0007669"/>
    <property type="project" value="InterPro"/>
</dbReference>